<dbReference type="SUPFAM" id="SSF81383">
    <property type="entry name" value="F-box domain"/>
    <property type="match status" value="1"/>
</dbReference>
<proteinExistence type="predicted"/>
<evidence type="ECO:0000256" key="1">
    <source>
        <dbReference type="SAM" id="MobiDB-lite"/>
    </source>
</evidence>
<sequence length="592" mass="67309">MHQQPQLNSPHQSNADDLFSSSSHSSPIFSPSSPAAPHHLQLILYAPCNVLFQAVSLRSSHNHGLASIPALLPSSAAHPAHKSSVARKFIERPMSHPTLSSLNGDVLAELASYLSGRDALNLALTARRIYDFAIHRTAVTFTCRNRTDLVRIHHYLLSGNPKRAVYLRGLSILASTFIERPWQEDPNWIFPKNTYEYSQAALIGDILEHSPNLSHVLLEHTAPLLQHDPRVGTAIAAMHKLARLELRDVDTNVLPVLAQLRSTPRILHLSPVKVESSADAKRVFALVQETLVAISAFKGLHALDLDLKNIPSPPQSLISSVSLPQIRHLSVHWWHAQIDVAQVFPNLEVFEQHVNSTLLKRSAQQPQLRRLSVAEMQTFEAVRYPVHLLHFRRYPRELRSFRRTVYEANPVGIALHCFIDTPGWLKYWQQLPRMAPRLRFMDVHCHTWERRHEQGWVNNFVQSLRRYSLVCLRIVAPPPPTPDSMDAPWHEDDIQTLAELPDRIAQVIPTLRYVAWAAKRCVLEARPDDYAWYESEYDCAAAEYTWYRVEKVEGESAKTLKPISAGEGERVRRFLLDSELEAITNIDANLRL</sequence>
<feature type="region of interest" description="Disordered" evidence="1">
    <location>
        <begin position="1"/>
        <end position="32"/>
    </location>
</feature>
<accession>A0AAD7X7M6</accession>
<evidence type="ECO:0000313" key="3">
    <source>
        <dbReference type="Proteomes" id="UP001215151"/>
    </source>
</evidence>
<gene>
    <name evidence="2" type="ORF">ONZ51_g9065</name>
</gene>
<organism evidence="2 3">
    <name type="scientific">Trametes cubensis</name>
    <dbReference type="NCBI Taxonomy" id="1111947"/>
    <lineage>
        <taxon>Eukaryota</taxon>
        <taxon>Fungi</taxon>
        <taxon>Dikarya</taxon>
        <taxon>Basidiomycota</taxon>
        <taxon>Agaricomycotina</taxon>
        <taxon>Agaricomycetes</taxon>
        <taxon>Polyporales</taxon>
        <taxon>Polyporaceae</taxon>
        <taxon>Trametes</taxon>
    </lineage>
</organism>
<dbReference type="EMBL" id="JAPEVG010000295">
    <property type="protein sequence ID" value="KAJ8469341.1"/>
    <property type="molecule type" value="Genomic_DNA"/>
</dbReference>
<dbReference type="Proteomes" id="UP001215151">
    <property type="component" value="Unassembled WGS sequence"/>
</dbReference>
<protein>
    <recommendedName>
        <fullName evidence="4">F-box domain-containing protein</fullName>
    </recommendedName>
</protein>
<reference evidence="2" key="1">
    <citation type="submission" date="2022-11" db="EMBL/GenBank/DDBJ databases">
        <title>Genome Sequence of Cubamyces cubensis.</title>
        <authorList>
            <person name="Buettner E."/>
        </authorList>
    </citation>
    <scope>NUCLEOTIDE SEQUENCE</scope>
    <source>
        <strain evidence="2">MPL-01</strain>
    </source>
</reference>
<dbReference type="AlphaFoldDB" id="A0AAD7X7M6"/>
<feature type="compositionally biased region" description="Polar residues" evidence="1">
    <location>
        <begin position="1"/>
        <end position="15"/>
    </location>
</feature>
<dbReference type="InterPro" id="IPR036047">
    <property type="entry name" value="F-box-like_dom_sf"/>
</dbReference>
<evidence type="ECO:0008006" key="4">
    <source>
        <dbReference type="Google" id="ProtNLM"/>
    </source>
</evidence>
<feature type="compositionally biased region" description="Low complexity" evidence="1">
    <location>
        <begin position="19"/>
        <end position="32"/>
    </location>
</feature>
<comment type="caution">
    <text evidence="2">The sequence shown here is derived from an EMBL/GenBank/DDBJ whole genome shotgun (WGS) entry which is preliminary data.</text>
</comment>
<name>A0AAD7X7M6_9APHY</name>
<keyword evidence="3" id="KW-1185">Reference proteome</keyword>
<evidence type="ECO:0000313" key="2">
    <source>
        <dbReference type="EMBL" id="KAJ8469341.1"/>
    </source>
</evidence>